<dbReference type="AlphaFoldDB" id="A0A1G4R3F3"/>
<dbReference type="InterPro" id="IPR050228">
    <property type="entry name" value="Carboxylesterase_BioH"/>
</dbReference>
<dbReference type="RefSeq" id="WP_090670482.1">
    <property type="nucleotide sequence ID" value="NZ_FMTT01000011.1"/>
</dbReference>
<feature type="domain" description="AB hydrolase-1" evidence="1">
    <location>
        <begin position="22"/>
        <end position="256"/>
    </location>
</feature>
<dbReference type="InterPro" id="IPR000073">
    <property type="entry name" value="AB_hydrolase_1"/>
</dbReference>
<accession>A0A1G4R3F3</accession>
<proteinExistence type="predicted"/>
<evidence type="ECO:0000313" key="2">
    <source>
        <dbReference type="EMBL" id="SCW51374.1"/>
    </source>
</evidence>
<dbReference type="PANTHER" id="PTHR43194">
    <property type="entry name" value="HYDROLASE ALPHA/BETA FOLD FAMILY"/>
    <property type="match status" value="1"/>
</dbReference>
<gene>
    <name evidence="2" type="ORF">SAMN04487970_1011119</name>
</gene>
<evidence type="ECO:0000313" key="3">
    <source>
        <dbReference type="Proteomes" id="UP000198601"/>
    </source>
</evidence>
<keyword evidence="3" id="KW-1185">Reference proteome</keyword>
<dbReference type="Gene3D" id="3.40.50.1820">
    <property type="entry name" value="alpha/beta hydrolase"/>
    <property type="match status" value="1"/>
</dbReference>
<dbReference type="EMBL" id="FMTT01000011">
    <property type="protein sequence ID" value="SCW51374.1"/>
    <property type="molecule type" value="Genomic_DNA"/>
</dbReference>
<reference evidence="3" key="1">
    <citation type="submission" date="2016-10" db="EMBL/GenBank/DDBJ databases">
        <authorList>
            <person name="Varghese N."/>
            <person name="Submissions S."/>
        </authorList>
    </citation>
    <scope>NUCLEOTIDE SEQUENCE [LARGE SCALE GENOMIC DNA]</scope>
    <source>
        <strain evidence="3">CGMCC 1.8946</strain>
    </source>
</reference>
<dbReference type="Proteomes" id="UP000198601">
    <property type="component" value="Unassembled WGS sequence"/>
</dbReference>
<dbReference type="STRING" id="624147.SAMN04487970_1011119"/>
<sequence length="281" mass="32345">MTTEKTNPPLYYETRGDGYPLIVLHALATDHRSMMAWMEPLFERRPGWKRIYVDIPAHGRSPVEPWMKTSDDLLSVLLDGIRSILPENERFALMGMSFGGYIAQGIWRAENRRADGLCLLAPALHRKTRTLPERSMPVRDETLLEELEPEVRAAFETLATVQSRTSWELFREEWQPGRLLADRAFLSSDWRTQGYLFQCDPIPEDSRFPQPTLFLLGRQDAICGYKDHFAVLESFPRATFAVLDGAGHLLQIEQRKLVQRHVGLWLDTVEREKTAFSSNGK</sequence>
<dbReference type="PANTHER" id="PTHR43194:SF2">
    <property type="entry name" value="PEROXISOMAL MEMBRANE PROTEIN LPX1"/>
    <property type="match status" value="1"/>
</dbReference>
<dbReference type="InterPro" id="IPR029058">
    <property type="entry name" value="AB_hydrolase_fold"/>
</dbReference>
<name>A0A1G4R3F3_9BACL</name>
<protein>
    <submittedName>
        <fullName evidence="2">Pimeloyl-ACP methyl ester carboxylesterase</fullName>
    </submittedName>
</protein>
<dbReference type="OrthoDB" id="6191536at2"/>
<organism evidence="2 3">
    <name type="scientific">Paenibacillus tianmuensis</name>
    <dbReference type="NCBI Taxonomy" id="624147"/>
    <lineage>
        <taxon>Bacteria</taxon>
        <taxon>Bacillati</taxon>
        <taxon>Bacillota</taxon>
        <taxon>Bacilli</taxon>
        <taxon>Bacillales</taxon>
        <taxon>Paenibacillaceae</taxon>
        <taxon>Paenibacillus</taxon>
    </lineage>
</organism>
<dbReference type="Pfam" id="PF12697">
    <property type="entry name" value="Abhydrolase_6"/>
    <property type="match status" value="1"/>
</dbReference>
<dbReference type="SUPFAM" id="SSF53474">
    <property type="entry name" value="alpha/beta-Hydrolases"/>
    <property type="match status" value="1"/>
</dbReference>
<evidence type="ECO:0000259" key="1">
    <source>
        <dbReference type="Pfam" id="PF12697"/>
    </source>
</evidence>